<comment type="caution">
    <text evidence="3">The sequence shown here is derived from an EMBL/GenBank/DDBJ whole genome shotgun (WGS) entry which is preliminary data.</text>
</comment>
<dbReference type="SUPFAM" id="SSF50475">
    <property type="entry name" value="FMN-binding split barrel"/>
    <property type="match status" value="1"/>
</dbReference>
<dbReference type="Gene3D" id="2.30.110.10">
    <property type="entry name" value="Electron Transport, Fmn-binding Protein, Chain A"/>
    <property type="match status" value="1"/>
</dbReference>
<dbReference type="PANTHER" id="PTHR35176">
    <property type="entry name" value="HEME OXYGENASE HI_0854-RELATED"/>
    <property type="match status" value="1"/>
</dbReference>
<dbReference type="GO" id="GO:0005829">
    <property type="term" value="C:cytosol"/>
    <property type="evidence" value="ECO:0007669"/>
    <property type="project" value="TreeGrafter"/>
</dbReference>
<dbReference type="InterPro" id="IPR052019">
    <property type="entry name" value="F420H2_bilvrd_red/Heme_oxyg"/>
</dbReference>
<organism evidence="3 4">
    <name type="scientific">Nonomuraea mesophila</name>
    <dbReference type="NCBI Taxonomy" id="2530382"/>
    <lineage>
        <taxon>Bacteria</taxon>
        <taxon>Bacillati</taxon>
        <taxon>Actinomycetota</taxon>
        <taxon>Actinomycetes</taxon>
        <taxon>Streptosporangiales</taxon>
        <taxon>Streptosporangiaceae</taxon>
        <taxon>Nonomuraea</taxon>
    </lineage>
</organism>
<dbReference type="RefSeq" id="WP_132641436.1">
    <property type="nucleotide sequence ID" value="NZ_SMLD01000277.1"/>
</dbReference>
<dbReference type="Proteomes" id="UP000295136">
    <property type="component" value="Unassembled WGS sequence"/>
</dbReference>
<gene>
    <name evidence="3" type="ORF">E1295_46110</name>
</gene>
<evidence type="ECO:0000259" key="2">
    <source>
        <dbReference type="Pfam" id="PF01243"/>
    </source>
</evidence>
<dbReference type="GO" id="GO:0070967">
    <property type="term" value="F:coenzyme F420 binding"/>
    <property type="evidence" value="ECO:0007669"/>
    <property type="project" value="TreeGrafter"/>
</dbReference>
<keyword evidence="4" id="KW-1185">Reference proteome</keyword>
<sequence>MSEQAPSATTNLDRYGDAELPWSRARDALAAVPSPDVTYFLGTCLPDGTPHAAGVGAQWLDGDLYFTSGPAARKARNLAADPRCTISVRLPGIDLVLNGSAVEVSDPQTLEQVAAGYRAGGWPAEVDGDALTAPFSAPSAGPPPWQVYRFGFHTVVGVATREPYGATRWRFEPRQP</sequence>
<accession>A0A4R5DZU6</accession>
<dbReference type="AlphaFoldDB" id="A0A4R5DZU6"/>
<evidence type="ECO:0000313" key="4">
    <source>
        <dbReference type="Proteomes" id="UP000295136"/>
    </source>
</evidence>
<keyword evidence="1" id="KW-0560">Oxidoreductase</keyword>
<dbReference type="GO" id="GO:0016627">
    <property type="term" value="F:oxidoreductase activity, acting on the CH-CH group of donors"/>
    <property type="evidence" value="ECO:0007669"/>
    <property type="project" value="TreeGrafter"/>
</dbReference>
<dbReference type="Pfam" id="PF01243">
    <property type="entry name" value="PNPOx_N"/>
    <property type="match status" value="1"/>
</dbReference>
<dbReference type="InterPro" id="IPR011576">
    <property type="entry name" value="Pyridox_Oxase_N"/>
</dbReference>
<protein>
    <submittedName>
        <fullName evidence="3">Pyridoxamine 5'-phosphate oxidase family protein</fullName>
    </submittedName>
</protein>
<proteinExistence type="predicted"/>
<dbReference type="PANTHER" id="PTHR35176:SF4">
    <property type="entry name" value="PYRIDOXAMINE 5'-PHOSPHATE OXIDASE-RELATED FMN-BINDING"/>
    <property type="match status" value="1"/>
</dbReference>
<dbReference type="EMBL" id="SMLD01000277">
    <property type="protein sequence ID" value="TDE22828.1"/>
    <property type="molecule type" value="Genomic_DNA"/>
</dbReference>
<evidence type="ECO:0000313" key="3">
    <source>
        <dbReference type="EMBL" id="TDE22828.1"/>
    </source>
</evidence>
<dbReference type="InterPro" id="IPR012349">
    <property type="entry name" value="Split_barrel_FMN-bd"/>
</dbReference>
<reference evidence="3 4" key="1">
    <citation type="submission" date="2019-03" db="EMBL/GenBank/DDBJ databases">
        <title>Draft genome sequences of novel Actinobacteria.</title>
        <authorList>
            <person name="Sahin N."/>
            <person name="Ay H."/>
            <person name="Saygin H."/>
        </authorList>
    </citation>
    <scope>NUCLEOTIDE SEQUENCE [LARGE SCALE GENOMIC DNA]</scope>
    <source>
        <strain evidence="3 4">6K102</strain>
    </source>
</reference>
<name>A0A4R5DZU6_9ACTN</name>
<feature type="domain" description="Pyridoxamine 5'-phosphate oxidase N-terminal" evidence="2">
    <location>
        <begin position="32"/>
        <end position="123"/>
    </location>
</feature>
<evidence type="ECO:0000256" key="1">
    <source>
        <dbReference type="ARBA" id="ARBA00023002"/>
    </source>
</evidence>